<accession>A0ABD0YU78</accession>
<keyword evidence="6" id="KW-1185">Reference proteome</keyword>
<dbReference type="AlphaFoldDB" id="A0ABD0YU78"/>
<dbReference type="InterPro" id="IPR018119">
    <property type="entry name" value="Strictosidine_synth_cons-reg"/>
</dbReference>
<dbReference type="PANTHER" id="PTHR10426">
    <property type="entry name" value="STRICTOSIDINE SYNTHASE-RELATED"/>
    <property type="match status" value="1"/>
</dbReference>
<dbReference type="EMBL" id="JBFDAA010000008">
    <property type="protein sequence ID" value="KAL1130102.1"/>
    <property type="molecule type" value="Genomic_DNA"/>
</dbReference>
<dbReference type="InterPro" id="IPR011042">
    <property type="entry name" value="6-blade_b-propeller_TolB-like"/>
</dbReference>
<evidence type="ECO:0000256" key="1">
    <source>
        <dbReference type="ARBA" id="ARBA00009191"/>
    </source>
</evidence>
<comment type="caution">
    <text evidence="5">The sequence shown here is derived from an EMBL/GenBank/DDBJ whole genome shotgun (WGS) entry which is preliminary data.</text>
</comment>
<organism evidence="5 6">
    <name type="scientific">Ranatra chinensis</name>
    <dbReference type="NCBI Taxonomy" id="642074"/>
    <lineage>
        <taxon>Eukaryota</taxon>
        <taxon>Metazoa</taxon>
        <taxon>Ecdysozoa</taxon>
        <taxon>Arthropoda</taxon>
        <taxon>Hexapoda</taxon>
        <taxon>Insecta</taxon>
        <taxon>Pterygota</taxon>
        <taxon>Neoptera</taxon>
        <taxon>Paraneoptera</taxon>
        <taxon>Hemiptera</taxon>
        <taxon>Heteroptera</taxon>
        <taxon>Panheteroptera</taxon>
        <taxon>Nepomorpha</taxon>
        <taxon>Nepidae</taxon>
        <taxon>Ranatrinae</taxon>
        <taxon>Ranatra</taxon>
    </lineage>
</organism>
<evidence type="ECO:0000313" key="6">
    <source>
        <dbReference type="Proteomes" id="UP001558652"/>
    </source>
</evidence>
<name>A0ABD0YU78_9HEMI</name>
<gene>
    <name evidence="5" type="ORF">AAG570_013041</name>
</gene>
<evidence type="ECO:0000313" key="5">
    <source>
        <dbReference type="EMBL" id="KAL1130102.1"/>
    </source>
</evidence>
<keyword evidence="3" id="KW-0325">Glycoprotein</keyword>
<feature type="domain" description="Strictosidine synthase conserved region" evidence="4">
    <location>
        <begin position="137"/>
        <end position="222"/>
    </location>
</feature>
<evidence type="ECO:0000259" key="4">
    <source>
        <dbReference type="Pfam" id="PF03088"/>
    </source>
</evidence>
<evidence type="ECO:0000256" key="3">
    <source>
        <dbReference type="ARBA" id="ARBA00023180"/>
    </source>
</evidence>
<dbReference type="Gene3D" id="2.120.10.30">
    <property type="entry name" value="TolB, C-terminal domain"/>
    <property type="match status" value="1"/>
</dbReference>
<evidence type="ECO:0000256" key="2">
    <source>
        <dbReference type="ARBA" id="ARBA00022553"/>
    </source>
</evidence>
<proteinExistence type="inferred from homology"/>
<dbReference type="Proteomes" id="UP001558652">
    <property type="component" value="Unassembled WGS sequence"/>
</dbReference>
<dbReference type="Pfam" id="PF03088">
    <property type="entry name" value="Str_synth"/>
    <property type="match status" value="1"/>
</dbReference>
<reference evidence="5 6" key="1">
    <citation type="submission" date="2024-07" db="EMBL/GenBank/DDBJ databases">
        <title>Chromosome-level genome assembly of the water stick insect Ranatra chinensis (Heteroptera: Nepidae).</title>
        <authorList>
            <person name="Liu X."/>
        </authorList>
    </citation>
    <scope>NUCLEOTIDE SEQUENCE [LARGE SCALE GENOMIC DNA]</scope>
    <source>
        <strain evidence="5">Cailab_2021Rc</strain>
        <tissue evidence="5">Muscle</tissue>
    </source>
</reference>
<dbReference type="SUPFAM" id="SSF63829">
    <property type="entry name" value="Calcium-dependent phosphotriesterase"/>
    <property type="match status" value="1"/>
</dbReference>
<keyword evidence="2" id="KW-0597">Phosphoprotein</keyword>
<comment type="similarity">
    <text evidence="1">Belongs to the strictosidine synthase family.</text>
</comment>
<dbReference type="Pfam" id="PF20067">
    <property type="entry name" value="SSL_N"/>
    <property type="match status" value="1"/>
</dbReference>
<sequence length="371" mass="41746">MVTLICHRFPPLRPLSGPLELNGKLNNAEKLFENDIKGPEGLVVFNNELYMSLHGGYIMKLVNDKLVPVLKTGKDCEMFWEERLCGRPLGLAFDQGGSLYCADAYYGIIKLNLTSGEKITLVKMDIPIDGKNPMIPNSVAVSKDGNVFWTDSSTTHYLYDGVYVLLSSGTGRLLVYNPKKNTSKVLLEKLYFPNGVALSADESFVLVAETGKARILRYYIKGDKQGRSDIFIDSLPGLPDNIHSDGSTGFLVALISPQEQDSPFITSLRYPSLREFIVRIFHLLDLSFKQINKYFPTYYTKRAEHWIGHFESLKWLYGDRVTIVSLDNEGRITGSLHATDGKISSISDIINLNGYYYLGSPYNTYLARVKY</sequence>
<dbReference type="PANTHER" id="PTHR10426:SF88">
    <property type="entry name" value="ADIPOCYTE PLASMA MEMBRANE-ASSOCIATED PROTEIN HEMOMUCIN-RELATED"/>
    <property type="match status" value="1"/>
</dbReference>
<protein>
    <recommendedName>
        <fullName evidence="4">Strictosidine synthase conserved region domain-containing protein</fullName>
    </recommendedName>
</protein>